<dbReference type="InterPro" id="IPR004914">
    <property type="entry name" value="Antirestrict"/>
</dbReference>
<evidence type="ECO:0000256" key="1">
    <source>
        <dbReference type="ARBA" id="ARBA00008618"/>
    </source>
</evidence>
<accession>A0ABV4NTJ2</accession>
<gene>
    <name evidence="2" type="ORF">ACCI49_00095</name>
</gene>
<dbReference type="EMBL" id="JBGMEK010000001">
    <property type="protein sequence ID" value="MFA0809301.1"/>
    <property type="molecule type" value="Genomic_DNA"/>
</dbReference>
<evidence type="ECO:0000313" key="2">
    <source>
        <dbReference type="EMBL" id="MFA0809301.1"/>
    </source>
</evidence>
<comment type="caution">
    <text evidence="2">The sequence shown here is derived from an EMBL/GenBank/DDBJ whole genome shotgun (WGS) entry which is preliminary data.</text>
</comment>
<proteinExistence type="inferred from homology"/>
<dbReference type="Proteomes" id="UP001569428">
    <property type="component" value="Unassembled WGS sequence"/>
</dbReference>
<sequence length="123" mass="13900">MASKLVCDRRRASVENIAFIITNRLVVNGPTVKSWEEAETNEGAAFYRPVVEQPFLDFVTVRPHLNPRTYKISVEALGISVTLFLQDFLKTDSRFRDFSDGFEALYSSALAHPEMEPILATMS</sequence>
<dbReference type="Pfam" id="PF03230">
    <property type="entry name" value="Antirestrict"/>
    <property type="match status" value="1"/>
</dbReference>
<name>A0ABV4NTJ2_9GAMM</name>
<reference evidence="2 3" key="1">
    <citation type="submission" date="2024-08" db="EMBL/GenBank/DDBJ databases">
        <authorList>
            <person name="Ishaq N."/>
        </authorList>
    </citation>
    <scope>NUCLEOTIDE SEQUENCE [LARGE SCALE GENOMIC DNA]</scope>
    <source>
        <strain evidence="2 3">DSM 18651</strain>
    </source>
</reference>
<dbReference type="Gene3D" id="3.30.70.3580">
    <property type="entry name" value="Antirestriction protein"/>
    <property type="match status" value="1"/>
</dbReference>
<protein>
    <submittedName>
        <fullName evidence="2">Antirestriction protein</fullName>
    </submittedName>
</protein>
<dbReference type="InterPro" id="IPR042297">
    <property type="entry name" value="Antirestriction_sf"/>
</dbReference>
<keyword evidence="3" id="KW-1185">Reference proteome</keyword>
<organism evidence="2 3">
    <name type="scientific">Microbulbifer epialgicus</name>
    <dbReference type="NCBI Taxonomy" id="393907"/>
    <lineage>
        <taxon>Bacteria</taxon>
        <taxon>Pseudomonadati</taxon>
        <taxon>Pseudomonadota</taxon>
        <taxon>Gammaproteobacteria</taxon>
        <taxon>Cellvibrionales</taxon>
        <taxon>Microbulbiferaceae</taxon>
        <taxon>Microbulbifer</taxon>
    </lineage>
</organism>
<evidence type="ECO:0000313" key="3">
    <source>
        <dbReference type="Proteomes" id="UP001569428"/>
    </source>
</evidence>
<dbReference type="RefSeq" id="WP_371836922.1">
    <property type="nucleotide sequence ID" value="NZ_JBGMEK010000001.1"/>
</dbReference>
<comment type="similarity">
    <text evidence="1">Belongs to the antirestriction protein family.</text>
</comment>